<keyword evidence="2" id="KW-1185">Reference proteome</keyword>
<accession>A0A545UDN1</accession>
<evidence type="ECO:0000313" key="1">
    <source>
        <dbReference type="EMBL" id="TQV87577.1"/>
    </source>
</evidence>
<sequence length="290" mass="33280">MLKIILVSIFFYFSISVWAEEGQKNSEKEGYTLKPVLLDGSNSNSIALGIEYGLSNGWVFKGEEDEYADSDSDVDENGYWVDDVNKKVRRNSGYLKYELSGVWTSEEETNPESFSKVKIELGYDYFRPSDSWNKDFDFYLAYSMEGDQDFDNRQEVTSASFSGYFGNPKGTYIVSIIELGQVDASENEQRMALTTIDKFDRLSGEVAFKYKLDFGESRKYKPKSIGINYRYFSEKSAPQSIKSAGLDKFKRYSIVLKFEHGLYIAYSKGELPFDLQEEKVLKVGLTHNLF</sequence>
<evidence type="ECO:0000313" key="2">
    <source>
        <dbReference type="Proteomes" id="UP000315439"/>
    </source>
</evidence>
<proteinExistence type="predicted"/>
<dbReference type="AlphaFoldDB" id="A0A545UDN1"/>
<protein>
    <recommendedName>
        <fullName evidence="3">DUF481 domain-containing protein</fullName>
    </recommendedName>
</protein>
<organism evidence="1 2">
    <name type="scientific">Aliikangiella coralliicola</name>
    <dbReference type="NCBI Taxonomy" id="2592383"/>
    <lineage>
        <taxon>Bacteria</taxon>
        <taxon>Pseudomonadati</taxon>
        <taxon>Pseudomonadota</taxon>
        <taxon>Gammaproteobacteria</taxon>
        <taxon>Oceanospirillales</taxon>
        <taxon>Pleioneaceae</taxon>
        <taxon>Aliikangiella</taxon>
    </lineage>
</organism>
<gene>
    <name evidence="1" type="ORF">FLL46_11945</name>
</gene>
<dbReference type="Proteomes" id="UP000315439">
    <property type="component" value="Unassembled WGS sequence"/>
</dbReference>
<dbReference type="RefSeq" id="WP_142893755.1">
    <property type="nucleotide sequence ID" value="NZ_ML660164.1"/>
</dbReference>
<reference evidence="1 2" key="1">
    <citation type="submission" date="2019-07" db="EMBL/GenBank/DDBJ databases">
        <title>Draft genome for Aliikangiella sp. M105.</title>
        <authorList>
            <person name="Wang G."/>
        </authorList>
    </citation>
    <scope>NUCLEOTIDE SEQUENCE [LARGE SCALE GENOMIC DNA]</scope>
    <source>
        <strain evidence="1 2">M105</strain>
    </source>
</reference>
<dbReference type="EMBL" id="VIKS01000007">
    <property type="protein sequence ID" value="TQV87577.1"/>
    <property type="molecule type" value="Genomic_DNA"/>
</dbReference>
<comment type="caution">
    <text evidence="1">The sequence shown here is derived from an EMBL/GenBank/DDBJ whole genome shotgun (WGS) entry which is preliminary data.</text>
</comment>
<dbReference type="OrthoDB" id="5727317at2"/>
<evidence type="ECO:0008006" key="3">
    <source>
        <dbReference type="Google" id="ProtNLM"/>
    </source>
</evidence>
<name>A0A545UDN1_9GAMM</name>